<name>A0ABU1M007_9BURK</name>
<evidence type="ECO:0000313" key="1">
    <source>
        <dbReference type="EMBL" id="MDR6412343.1"/>
    </source>
</evidence>
<evidence type="ECO:0008006" key="3">
    <source>
        <dbReference type="Google" id="ProtNLM"/>
    </source>
</evidence>
<proteinExistence type="predicted"/>
<evidence type="ECO:0000313" key="2">
    <source>
        <dbReference type="Proteomes" id="UP001264340"/>
    </source>
</evidence>
<organism evidence="1 2">
    <name type="scientific">Paraburkholderia terricola</name>
    <dbReference type="NCBI Taxonomy" id="169427"/>
    <lineage>
        <taxon>Bacteria</taxon>
        <taxon>Pseudomonadati</taxon>
        <taxon>Pseudomonadota</taxon>
        <taxon>Betaproteobacteria</taxon>
        <taxon>Burkholderiales</taxon>
        <taxon>Burkholderiaceae</taxon>
        <taxon>Paraburkholderia</taxon>
    </lineage>
</organism>
<protein>
    <recommendedName>
        <fullName evidence="3">DDE domain-containing protein</fullName>
    </recommendedName>
</protein>
<reference evidence="1 2" key="1">
    <citation type="submission" date="2023-07" db="EMBL/GenBank/DDBJ databases">
        <title>Sorghum-associated microbial communities from plants grown in Nebraska, USA.</title>
        <authorList>
            <person name="Schachtman D."/>
        </authorList>
    </citation>
    <scope>NUCLEOTIDE SEQUENCE [LARGE SCALE GENOMIC DNA]</scope>
    <source>
        <strain evidence="1 2">DS1316</strain>
    </source>
</reference>
<dbReference type="EMBL" id="JAVDRP010000017">
    <property type="protein sequence ID" value="MDR6412343.1"/>
    <property type="molecule type" value="Genomic_DNA"/>
</dbReference>
<comment type="caution">
    <text evidence="1">The sequence shown here is derived from an EMBL/GenBank/DDBJ whole genome shotgun (WGS) entry which is preliminary data.</text>
</comment>
<gene>
    <name evidence="1" type="ORF">J2804_005778</name>
</gene>
<accession>A0ABU1M007</accession>
<dbReference type="Proteomes" id="UP001264340">
    <property type="component" value="Unassembled WGS sequence"/>
</dbReference>
<keyword evidence="2" id="KW-1185">Reference proteome</keyword>
<sequence>MDKSGANLAALQGIKIRQVKYLNNIVEQDHRAPQTAHQTDDELQGFSLCPNHPVWHRNDAYDQERTGENGAWNSSICRRAVLLLDDVSSPFNLVYDRQYGLIATEPSPV</sequence>